<dbReference type="AlphaFoldDB" id="A0AAV5GRT6"/>
<feature type="compositionally biased region" description="Low complexity" evidence="1">
    <location>
        <begin position="77"/>
        <end position="89"/>
    </location>
</feature>
<feature type="compositionally biased region" description="Polar residues" evidence="1">
    <location>
        <begin position="51"/>
        <end position="60"/>
    </location>
</feature>
<feature type="compositionally biased region" description="Low complexity" evidence="1">
    <location>
        <begin position="211"/>
        <end position="266"/>
    </location>
</feature>
<dbReference type="Proteomes" id="UP001342314">
    <property type="component" value="Unassembled WGS sequence"/>
</dbReference>
<comment type="caution">
    <text evidence="2">The sequence shown here is derived from an EMBL/GenBank/DDBJ whole genome shotgun (WGS) entry which is preliminary data.</text>
</comment>
<keyword evidence="3" id="KW-1185">Reference proteome</keyword>
<evidence type="ECO:0008006" key="4">
    <source>
        <dbReference type="Google" id="ProtNLM"/>
    </source>
</evidence>
<evidence type="ECO:0000256" key="1">
    <source>
        <dbReference type="SAM" id="MobiDB-lite"/>
    </source>
</evidence>
<organism evidence="2 3">
    <name type="scientific">Rhodotorula paludigena</name>
    <dbReference type="NCBI Taxonomy" id="86838"/>
    <lineage>
        <taxon>Eukaryota</taxon>
        <taxon>Fungi</taxon>
        <taxon>Dikarya</taxon>
        <taxon>Basidiomycota</taxon>
        <taxon>Pucciniomycotina</taxon>
        <taxon>Microbotryomycetes</taxon>
        <taxon>Sporidiobolales</taxon>
        <taxon>Sporidiobolaceae</taxon>
        <taxon>Rhodotorula</taxon>
    </lineage>
</organism>
<accession>A0AAV5GRT6</accession>
<feature type="region of interest" description="Disordered" evidence="1">
    <location>
        <begin position="328"/>
        <end position="368"/>
    </location>
</feature>
<dbReference type="EMBL" id="BQKY01000010">
    <property type="protein sequence ID" value="GJN92067.1"/>
    <property type="molecule type" value="Genomic_DNA"/>
</dbReference>
<reference evidence="2 3" key="1">
    <citation type="submission" date="2021-12" db="EMBL/GenBank/DDBJ databases">
        <title>High titer production of polyol ester of fatty acids by Rhodotorula paludigena BS15 towards product separation-free biomass refinery.</title>
        <authorList>
            <person name="Mano J."/>
            <person name="Ono H."/>
            <person name="Tanaka T."/>
            <person name="Naito K."/>
            <person name="Sushida H."/>
            <person name="Ike M."/>
            <person name="Tokuyasu K."/>
            <person name="Kitaoka M."/>
        </authorList>
    </citation>
    <scope>NUCLEOTIDE SEQUENCE [LARGE SCALE GENOMIC DNA]</scope>
    <source>
        <strain evidence="2 3">BS15</strain>
    </source>
</reference>
<feature type="compositionally biased region" description="Low complexity" evidence="1">
    <location>
        <begin position="34"/>
        <end position="50"/>
    </location>
</feature>
<name>A0AAV5GRT6_9BASI</name>
<proteinExistence type="predicted"/>
<protein>
    <recommendedName>
        <fullName evidence="4">Proteophosphoglycan ppg4</fullName>
    </recommendedName>
</protein>
<feature type="region of interest" description="Disordered" evidence="1">
    <location>
        <begin position="21"/>
        <end position="266"/>
    </location>
</feature>
<feature type="compositionally biased region" description="Basic and acidic residues" evidence="1">
    <location>
        <begin position="358"/>
        <end position="368"/>
    </location>
</feature>
<evidence type="ECO:0000313" key="3">
    <source>
        <dbReference type="Proteomes" id="UP001342314"/>
    </source>
</evidence>
<evidence type="ECO:0000313" key="2">
    <source>
        <dbReference type="EMBL" id="GJN92067.1"/>
    </source>
</evidence>
<sequence length="368" mass="37956">MPNPERKPLEPLPLLPYLVAVSSSSSPNKTRRTPSSSALASKSMSLLPSPFSSGAATPHTQPAGPLSTLYEAPRLGASASTSALASPSRRMMDDDDAQTRADDELPQSSPRRLFDAFTASTSPAKTRSPRLRTTMLPPQSPRRSAVATKEDEPVLPAWSFYEDGDEMDASFAPAMSATPSVPVSDADMVEEQQPVDKENTRPPRRPRRRSTSVVSTTSTSNRSPPAVSSTQVATSSTLAGSSAQPSPTRAATAPASPSAPHTPAALASPSLSLAFPASASAASTPFFAEMGPTSFAAMATSSVGGSEEPGGGGAGFLGLLPAFSAAAAGEPGHEDIGHGRHRGKKRESLEEPGGPGAEAKRARKDEAS</sequence>
<gene>
    <name evidence="2" type="ORF">Rhopal_005095-T1</name>
</gene>